<keyword evidence="3" id="KW-1185">Reference proteome</keyword>
<keyword evidence="1" id="KW-0732">Signal</keyword>
<protein>
    <submittedName>
        <fullName evidence="2">Uncharacterized protein</fullName>
    </submittedName>
</protein>
<evidence type="ECO:0000256" key="1">
    <source>
        <dbReference type="SAM" id="SignalP"/>
    </source>
</evidence>
<accession>A0ABT1ZYG9</accession>
<comment type="caution">
    <text evidence="2">The sequence shown here is derived from an EMBL/GenBank/DDBJ whole genome shotgun (WGS) entry which is preliminary data.</text>
</comment>
<organism evidence="2 3">
    <name type="scientific">Massilia pinisoli</name>
    <dbReference type="NCBI Taxonomy" id="1772194"/>
    <lineage>
        <taxon>Bacteria</taxon>
        <taxon>Pseudomonadati</taxon>
        <taxon>Pseudomonadota</taxon>
        <taxon>Betaproteobacteria</taxon>
        <taxon>Burkholderiales</taxon>
        <taxon>Oxalobacteraceae</taxon>
        <taxon>Telluria group</taxon>
        <taxon>Massilia</taxon>
    </lineage>
</organism>
<gene>
    <name evidence="2" type="ORF">NX784_25570</name>
</gene>
<dbReference type="EMBL" id="JANUGW010000027">
    <property type="protein sequence ID" value="MCS0584963.1"/>
    <property type="molecule type" value="Genomic_DNA"/>
</dbReference>
<dbReference type="RefSeq" id="WP_258819502.1">
    <property type="nucleotide sequence ID" value="NZ_JANUGW010000027.1"/>
</dbReference>
<feature type="chain" id="PRO_5045136466" evidence="1">
    <location>
        <begin position="27"/>
        <end position="51"/>
    </location>
</feature>
<name>A0ABT1ZYG9_9BURK</name>
<dbReference type="Proteomes" id="UP001204151">
    <property type="component" value="Unassembled WGS sequence"/>
</dbReference>
<feature type="signal peptide" evidence="1">
    <location>
        <begin position="1"/>
        <end position="26"/>
    </location>
</feature>
<evidence type="ECO:0000313" key="3">
    <source>
        <dbReference type="Proteomes" id="UP001204151"/>
    </source>
</evidence>
<reference evidence="2 3" key="1">
    <citation type="submission" date="2022-08" db="EMBL/GenBank/DDBJ databases">
        <title>Reclassification of Massilia species as members of the genera Telluria, Duganella, Pseudoduganella, Mokoshia gen. nov. and Zemynaea gen. nov. using orthogonal and non-orthogonal genome-based approaches.</title>
        <authorList>
            <person name="Bowman J.P."/>
        </authorList>
    </citation>
    <scope>NUCLEOTIDE SEQUENCE [LARGE SCALE GENOMIC DNA]</scope>
    <source>
        <strain evidence="2 3">JCM 31316</strain>
    </source>
</reference>
<evidence type="ECO:0000313" key="2">
    <source>
        <dbReference type="EMBL" id="MCS0584963.1"/>
    </source>
</evidence>
<sequence>MSAHRLFIACAGAVLAAVLPAPASYAASVREVNSSPATAAPVELHTGEGVR</sequence>
<proteinExistence type="predicted"/>